<name>A0ACA9NH46_9GLOM</name>
<sequence length="260" mass="30425">MDIYLYVTIIATLFSYSLYKIYFYPIYFSPIRKIPGPPLESFVFGHLPLLKIEPDKCILRLVKKYGGIFRLYTLFNEPLLVITDRQLVQKILNSYDYLRHGRALYEDYFGKGIVRAEGNDHKRQRKMMDPIFSFASSKKMVPMCIQAAHQLKNYWMKQIADNKEERITITDFISKITLDIIGLVGFNYEFNSLTYGSELGRAHNAISEYDLTPIYSALTDCFPFIRKIPFSFNIKYLNGLKVAKNISEKFVTDRKNNHIL</sequence>
<feature type="non-terminal residue" evidence="1">
    <location>
        <position position="1"/>
    </location>
</feature>
<reference evidence="1" key="1">
    <citation type="submission" date="2021-06" db="EMBL/GenBank/DDBJ databases">
        <authorList>
            <person name="Kallberg Y."/>
            <person name="Tangrot J."/>
            <person name="Rosling A."/>
        </authorList>
    </citation>
    <scope>NUCLEOTIDE SEQUENCE</scope>
    <source>
        <strain evidence="1">28 12/20/2015</strain>
    </source>
</reference>
<gene>
    <name evidence="1" type="ORF">SPELUC_LOCUS8753</name>
</gene>
<comment type="caution">
    <text evidence="1">The sequence shown here is derived from an EMBL/GenBank/DDBJ whole genome shotgun (WGS) entry which is preliminary data.</text>
</comment>
<proteinExistence type="predicted"/>
<protein>
    <submittedName>
        <fullName evidence="1">2032_t:CDS:1</fullName>
    </submittedName>
</protein>
<evidence type="ECO:0000313" key="1">
    <source>
        <dbReference type="EMBL" id="CAG8646306.1"/>
    </source>
</evidence>
<organism evidence="1 2">
    <name type="scientific">Cetraspora pellucida</name>
    <dbReference type="NCBI Taxonomy" id="1433469"/>
    <lineage>
        <taxon>Eukaryota</taxon>
        <taxon>Fungi</taxon>
        <taxon>Fungi incertae sedis</taxon>
        <taxon>Mucoromycota</taxon>
        <taxon>Glomeromycotina</taxon>
        <taxon>Glomeromycetes</taxon>
        <taxon>Diversisporales</taxon>
        <taxon>Gigasporaceae</taxon>
        <taxon>Cetraspora</taxon>
    </lineage>
</organism>
<dbReference type="EMBL" id="CAJVPW010013589">
    <property type="protein sequence ID" value="CAG8646306.1"/>
    <property type="molecule type" value="Genomic_DNA"/>
</dbReference>
<evidence type="ECO:0000313" key="2">
    <source>
        <dbReference type="Proteomes" id="UP000789366"/>
    </source>
</evidence>
<feature type="non-terminal residue" evidence="1">
    <location>
        <position position="260"/>
    </location>
</feature>
<dbReference type="Proteomes" id="UP000789366">
    <property type="component" value="Unassembled WGS sequence"/>
</dbReference>
<accession>A0ACA9NH46</accession>
<keyword evidence="2" id="KW-1185">Reference proteome</keyword>